<feature type="transmembrane region" description="Helical" evidence="1">
    <location>
        <begin position="129"/>
        <end position="150"/>
    </location>
</feature>
<dbReference type="EMBL" id="QZWG01000006">
    <property type="protein sequence ID" value="RZC05138.1"/>
    <property type="molecule type" value="Genomic_DNA"/>
</dbReference>
<feature type="transmembrane region" description="Helical" evidence="1">
    <location>
        <begin position="50"/>
        <end position="69"/>
    </location>
</feature>
<keyword evidence="1" id="KW-0812">Transmembrane</keyword>
<dbReference type="PANTHER" id="PTHR33306">
    <property type="entry name" value="EXPRESSED PROTEIN-RELATED-RELATED"/>
    <property type="match status" value="1"/>
</dbReference>
<feature type="transmembrane region" description="Helical" evidence="1">
    <location>
        <begin position="18"/>
        <end position="35"/>
    </location>
</feature>
<organism evidence="2 3">
    <name type="scientific">Glycine soja</name>
    <name type="common">Wild soybean</name>
    <dbReference type="NCBI Taxonomy" id="3848"/>
    <lineage>
        <taxon>Eukaryota</taxon>
        <taxon>Viridiplantae</taxon>
        <taxon>Streptophyta</taxon>
        <taxon>Embryophyta</taxon>
        <taxon>Tracheophyta</taxon>
        <taxon>Spermatophyta</taxon>
        <taxon>Magnoliopsida</taxon>
        <taxon>eudicotyledons</taxon>
        <taxon>Gunneridae</taxon>
        <taxon>Pentapetalae</taxon>
        <taxon>rosids</taxon>
        <taxon>fabids</taxon>
        <taxon>Fabales</taxon>
        <taxon>Fabaceae</taxon>
        <taxon>Papilionoideae</taxon>
        <taxon>50 kb inversion clade</taxon>
        <taxon>NPAAA clade</taxon>
        <taxon>indigoferoid/millettioid clade</taxon>
        <taxon>Phaseoleae</taxon>
        <taxon>Glycine</taxon>
        <taxon>Glycine subgen. Soja</taxon>
    </lineage>
</organism>
<proteinExistence type="predicted"/>
<keyword evidence="1" id="KW-1133">Transmembrane helix</keyword>
<reference evidence="2 3" key="1">
    <citation type="submission" date="2018-09" db="EMBL/GenBank/DDBJ databases">
        <title>A high-quality reference genome of wild soybean provides a powerful tool to mine soybean genomes.</title>
        <authorList>
            <person name="Xie M."/>
            <person name="Chung C.Y.L."/>
            <person name="Li M.-W."/>
            <person name="Wong F.-L."/>
            <person name="Chan T.-F."/>
            <person name="Lam H.-M."/>
        </authorList>
    </citation>
    <scope>NUCLEOTIDE SEQUENCE [LARGE SCALE GENOMIC DNA]</scope>
    <source>
        <strain evidence="3">cv. W05</strain>
        <tissue evidence="2">Hypocotyl of etiolated seedlings</tissue>
    </source>
</reference>
<evidence type="ECO:0000313" key="3">
    <source>
        <dbReference type="Proteomes" id="UP000289340"/>
    </source>
</evidence>
<protein>
    <submittedName>
        <fullName evidence="2">Uncharacterized protein</fullName>
    </submittedName>
</protein>
<comment type="caution">
    <text evidence="2">The sequence shown here is derived from an EMBL/GenBank/DDBJ whole genome shotgun (WGS) entry which is preliminary data.</text>
</comment>
<dbReference type="AlphaFoldDB" id="A0A445K2Y9"/>
<dbReference type="PANTHER" id="PTHR33306:SF7">
    <property type="entry name" value="EXPRESSED PROTEIN"/>
    <property type="match status" value="1"/>
</dbReference>
<evidence type="ECO:0000256" key="1">
    <source>
        <dbReference type="SAM" id="Phobius"/>
    </source>
</evidence>
<gene>
    <name evidence="2" type="ORF">D0Y65_013353</name>
</gene>
<dbReference type="Proteomes" id="UP000289340">
    <property type="component" value="Chromosome 6"/>
</dbReference>
<keyword evidence="3" id="KW-1185">Reference proteome</keyword>
<keyword evidence="1" id="KW-0472">Membrane</keyword>
<name>A0A445K2Y9_GLYSO</name>
<accession>A0A445K2Y9</accession>
<sequence length="214" mass="24297">MGYYCYKRKAYSTHTSDVIVMLAVALMLLGIPWLFTREQVVVVEEKKTNWSALITPILVLLILLLLSLIGTPRRVYAKPTCYRCNITLAQNNYNVSSFEWKQTNSSEMKMGYGRSRASSVLDGFTLNPVPYPVMLILSLILLFLGISGWMLLATPVVLILVVRWLSSVYTSEWFFFNSLPLERRRRTHHFPSEGSSPRGVAACSRASSFSVHFS</sequence>
<evidence type="ECO:0000313" key="2">
    <source>
        <dbReference type="EMBL" id="RZC05138.1"/>
    </source>
</evidence>